<comment type="caution">
    <text evidence="3">The sequence shown here is derived from an EMBL/GenBank/DDBJ whole genome shotgun (WGS) entry which is preliminary data.</text>
</comment>
<dbReference type="GO" id="GO:0016787">
    <property type="term" value="F:hydrolase activity"/>
    <property type="evidence" value="ECO:0007669"/>
    <property type="project" value="UniProtKB-KW"/>
</dbReference>
<keyword evidence="3" id="KW-0378">Hydrolase</keyword>
<evidence type="ECO:0000313" key="3">
    <source>
        <dbReference type="EMBL" id="MFD1053618.1"/>
    </source>
</evidence>
<dbReference type="SUPFAM" id="SSF53474">
    <property type="entry name" value="alpha/beta-Hydrolases"/>
    <property type="match status" value="1"/>
</dbReference>
<dbReference type="Pfam" id="PF12695">
    <property type="entry name" value="Abhydrolase_5"/>
    <property type="match status" value="1"/>
</dbReference>
<evidence type="ECO:0000259" key="2">
    <source>
        <dbReference type="Pfam" id="PF12695"/>
    </source>
</evidence>
<evidence type="ECO:0000256" key="1">
    <source>
        <dbReference type="SAM" id="Phobius"/>
    </source>
</evidence>
<dbReference type="Gene3D" id="3.40.50.1820">
    <property type="entry name" value="alpha/beta hydrolase"/>
    <property type="match status" value="1"/>
</dbReference>
<gene>
    <name evidence="3" type="ORF">ACFQ2V_04805</name>
</gene>
<protein>
    <submittedName>
        <fullName evidence="3">Alpha/beta hydrolase</fullName>
    </submittedName>
</protein>
<sequence>MRTVGDAGFEGVGGADEGVGGNEGTEGSAAVVHRRSRTHLGVVLGVVWILVPLALFLLDQSILLSGNPAQVIALAASGLIGVVLLVHDKPDDRRRVRRRPRWRRVLGQVVGVVATVVVLGALVWLRPFAATPAALSSLAGGAEVRVTDAAAHIVIVPKGSTPTRGLVFQPGARVDPRAYVPLLSQVSKQGVLVVIVKQPFDIGLLATTAPQSFVAEHPEVRAWAVGGHSLGGVAAARFALDHPLLVRGLVLWASYPDQSLAGLTALRVASVSGTRDAFTTPADVAASQALLPPTTAYTRVEGAVHSFFGDYGEQPGDGSPTVSRAEAQRQVVDATVELMLSL</sequence>
<evidence type="ECO:0000313" key="4">
    <source>
        <dbReference type="Proteomes" id="UP001597046"/>
    </source>
</evidence>
<feature type="transmembrane region" description="Helical" evidence="1">
    <location>
        <begin position="106"/>
        <end position="125"/>
    </location>
</feature>
<feature type="transmembrane region" description="Helical" evidence="1">
    <location>
        <begin position="69"/>
        <end position="86"/>
    </location>
</feature>
<proteinExistence type="predicted"/>
<dbReference type="Proteomes" id="UP001597046">
    <property type="component" value="Unassembled WGS sequence"/>
</dbReference>
<reference evidence="4" key="1">
    <citation type="journal article" date="2019" name="Int. J. Syst. Evol. Microbiol.">
        <title>The Global Catalogue of Microorganisms (GCM) 10K type strain sequencing project: providing services to taxonomists for standard genome sequencing and annotation.</title>
        <authorList>
            <consortium name="The Broad Institute Genomics Platform"/>
            <consortium name="The Broad Institute Genome Sequencing Center for Infectious Disease"/>
            <person name="Wu L."/>
            <person name="Ma J."/>
        </authorList>
    </citation>
    <scope>NUCLEOTIDE SEQUENCE [LARGE SCALE GENOMIC DNA]</scope>
    <source>
        <strain evidence="4">CCUG 57508</strain>
    </source>
</reference>
<dbReference type="RefSeq" id="WP_386051238.1">
    <property type="nucleotide sequence ID" value="NZ_JBHTKH010000002.1"/>
</dbReference>
<keyword evidence="1" id="KW-0812">Transmembrane</keyword>
<keyword evidence="4" id="KW-1185">Reference proteome</keyword>
<accession>A0ABW3MSD8</accession>
<keyword evidence="1" id="KW-0472">Membrane</keyword>
<organism evidence="3 4">
    <name type="scientific">Terrabacter terrigena</name>
    <dbReference type="NCBI Taxonomy" id="574718"/>
    <lineage>
        <taxon>Bacteria</taxon>
        <taxon>Bacillati</taxon>
        <taxon>Actinomycetota</taxon>
        <taxon>Actinomycetes</taxon>
        <taxon>Micrococcales</taxon>
        <taxon>Intrasporangiaceae</taxon>
        <taxon>Terrabacter</taxon>
    </lineage>
</organism>
<dbReference type="EMBL" id="JBHTKH010000002">
    <property type="protein sequence ID" value="MFD1053618.1"/>
    <property type="molecule type" value="Genomic_DNA"/>
</dbReference>
<feature type="transmembrane region" description="Helical" evidence="1">
    <location>
        <begin position="40"/>
        <end position="57"/>
    </location>
</feature>
<keyword evidence="1" id="KW-1133">Transmembrane helix</keyword>
<feature type="domain" description="Alpha/beta hydrolase fold-5" evidence="2">
    <location>
        <begin position="166"/>
        <end position="327"/>
    </location>
</feature>
<dbReference type="InterPro" id="IPR029058">
    <property type="entry name" value="AB_hydrolase_fold"/>
</dbReference>
<dbReference type="InterPro" id="IPR029059">
    <property type="entry name" value="AB_hydrolase_5"/>
</dbReference>
<name>A0ABW3MSD8_9MICO</name>